<accession>E4Y8K0</accession>
<evidence type="ECO:0008006" key="8">
    <source>
        <dbReference type="Google" id="ProtNLM"/>
    </source>
</evidence>
<evidence type="ECO:0000256" key="4">
    <source>
        <dbReference type="SAM" id="Coils"/>
    </source>
</evidence>
<evidence type="ECO:0000256" key="3">
    <source>
        <dbReference type="ARBA" id="ARBA00022833"/>
    </source>
</evidence>
<evidence type="ECO:0000256" key="1">
    <source>
        <dbReference type="ARBA" id="ARBA00022723"/>
    </source>
</evidence>
<evidence type="ECO:0000256" key="2">
    <source>
        <dbReference type="ARBA" id="ARBA00022771"/>
    </source>
</evidence>
<dbReference type="PROSITE" id="PS00518">
    <property type="entry name" value="ZF_RING_1"/>
    <property type="match status" value="1"/>
</dbReference>
<feature type="compositionally biased region" description="Low complexity" evidence="5">
    <location>
        <begin position="44"/>
        <end position="62"/>
    </location>
</feature>
<keyword evidence="1" id="KW-0479">Metal-binding</keyword>
<keyword evidence="2" id="KW-0863">Zinc-finger</keyword>
<feature type="compositionally biased region" description="Basic and acidic residues" evidence="5">
    <location>
        <begin position="12"/>
        <end position="26"/>
    </location>
</feature>
<dbReference type="AlphaFoldDB" id="E4Y8K0"/>
<reference evidence="6" key="1">
    <citation type="journal article" date="2010" name="Science">
        <title>Plasticity of animal genome architecture unmasked by rapid evolution of a pelagic tunicate.</title>
        <authorList>
            <person name="Denoeud F."/>
            <person name="Henriet S."/>
            <person name="Mungpakdee S."/>
            <person name="Aury J.M."/>
            <person name="Da Silva C."/>
            <person name="Brinkmann H."/>
            <person name="Mikhaleva J."/>
            <person name="Olsen L.C."/>
            <person name="Jubin C."/>
            <person name="Canestro C."/>
            <person name="Bouquet J.M."/>
            <person name="Danks G."/>
            <person name="Poulain J."/>
            <person name="Campsteijn C."/>
            <person name="Adamski M."/>
            <person name="Cross I."/>
            <person name="Yadetie F."/>
            <person name="Muffato M."/>
            <person name="Louis A."/>
            <person name="Butcher S."/>
            <person name="Tsagkogeorga G."/>
            <person name="Konrad A."/>
            <person name="Singh S."/>
            <person name="Jensen M.F."/>
            <person name="Cong E.H."/>
            <person name="Eikeseth-Otteraa H."/>
            <person name="Noel B."/>
            <person name="Anthouard V."/>
            <person name="Porcel B.M."/>
            <person name="Kachouri-Lafond R."/>
            <person name="Nishino A."/>
            <person name="Ugolini M."/>
            <person name="Chourrout P."/>
            <person name="Nishida H."/>
            <person name="Aasland R."/>
            <person name="Huzurbazar S."/>
            <person name="Westhof E."/>
            <person name="Delsuc F."/>
            <person name="Lehrach H."/>
            <person name="Reinhardt R."/>
            <person name="Weissenbach J."/>
            <person name="Roy S.W."/>
            <person name="Artiguenave F."/>
            <person name="Postlethwait J.H."/>
            <person name="Manak J.R."/>
            <person name="Thompson E.M."/>
            <person name="Jaillon O."/>
            <person name="Du Pasquier L."/>
            <person name="Boudinot P."/>
            <person name="Liberles D.A."/>
            <person name="Volff J.N."/>
            <person name="Philippe H."/>
            <person name="Lenhard B."/>
            <person name="Roest Crollius H."/>
            <person name="Wincker P."/>
            <person name="Chourrout D."/>
        </authorList>
    </citation>
    <scope>NUCLEOTIDE SEQUENCE [LARGE SCALE GENOMIC DNA]</scope>
</reference>
<keyword evidence="4" id="KW-0175">Coiled coil</keyword>
<evidence type="ECO:0000313" key="6">
    <source>
        <dbReference type="EMBL" id="CBY31950.1"/>
    </source>
</evidence>
<evidence type="ECO:0000313" key="7">
    <source>
        <dbReference type="EMBL" id="CBY43450.1"/>
    </source>
</evidence>
<feature type="coiled-coil region" evidence="4">
    <location>
        <begin position="175"/>
        <end position="202"/>
    </location>
</feature>
<dbReference type="EMBL" id="FN654323">
    <property type="protein sequence ID" value="CBY31950.1"/>
    <property type="molecule type" value="Genomic_DNA"/>
</dbReference>
<name>E4Y8K0_OIKDI</name>
<dbReference type="InterPro" id="IPR017907">
    <property type="entry name" value="Znf_RING_CS"/>
</dbReference>
<dbReference type="EMBL" id="FN658241">
    <property type="protein sequence ID" value="CBY43450.1"/>
    <property type="molecule type" value="Genomic_DNA"/>
</dbReference>
<feature type="region of interest" description="Disordered" evidence="5">
    <location>
        <begin position="1"/>
        <end position="98"/>
    </location>
</feature>
<proteinExistence type="predicted"/>
<evidence type="ECO:0000256" key="5">
    <source>
        <dbReference type="SAM" id="MobiDB-lite"/>
    </source>
</evidence>
<keyword evidence="3" id="KW-0862">Zinc</keyword>
<dbReference type="Proteomes" id="UP000011014">
    <property type="component" value="Unassembled WGS sequence"/>
</dbReference>
<gene>
    <name evidence="7" type="ORF">GSOID_T00028048001</name>
    <name evidence="6" type="ORF">GSOID_T00029173001</name>
</gene>
<dbReference type="GO" id="GO:0008270">
    <property type="term" value="F:zinc ion binding"/>
    <property type="evidence" value="ECO:0007669"/>
    <property type="project" value="UniProtKB-KW"/>
</dbReference>
<organism evidence="6">
    <name type="scientific">Oikopleura dioica</name>
    <name type="common">Tunicate</name>
    <dbReference type="NCBI Taxonomy" id="34765"/>
    <lineage>
        <taxon>Eukaryota</taxon>
        <taxon>Metazoa</taxon>
        <taxon>Chordata</taxon>
        <taxon>Tunicata</taxon>
        <taxon>Appendicularia</taxon>
        <taxon>Copelata</taxon>
        <taxon>Oikopleuridae</taxon>
        <taxon>Oikopleura</taxon>
    </lineage>
</organism>
<protein>
    <recommendedName>
        <fullName evidence="8">RING-type domain-containing protein</fullName>
    </recommendedName>
</protein>
<dbReference type="SUPFAM" id="SSF57850">
    <property type="entry name" value="RING/U-box"/>
    <property type="match status" value="1"/>
</dbReference>
<sequence>MDRNNRRGNRQSLREELLEAQNRREALLPNQQPAADDEFEDAIDGTSSDSGYSDSSSDVSMGRIDEQDDLNGTRFVLQDDSSEEEKSSAISDNTWTSESDEIREKIKQINDTDTTIEANKKQIIKLISLISKDEIELINNNNMAARCEKKIALLNEIYLTIDANPEHCNIVVKEREKCECIMRKMKKNAANAEKRLFENKKNKSMLREINDGLFATLKGEFEKPSCGICRNDYNKSDCIQAAIRFCGHKYCRKCLNQARFRLLSDI</sequence>
<feature type="compositionally biased region" description="Polar residues" evidence="5">
    <location>
        <begin position="88"/>
        <end position="97"/>
    </location>
</feature>